<dbReference type="OrthoDB" id="25620at2759"/>
<reference evidence="1" key="1">
    <citation type="submission" date="2020-07" db="EMBL/GenBank/DDBJ databases">
        <title>Clarias magur genome sequencing, assembly and annotation.</title>
        <authorList>
            <person name="Kushwaha B."/>
            <person name="Kumar R."/>
            <person name="Das P."/>
            <person name="Joshi C.G."/>
            <person name="Kumar D."/>
            <person name="Nagpure N.S."/>
            <person name="Pandey M."/>
            <person name="Agarwal S."/>
            <person name="Srivastava S."/>
            <person name="Singh M."/>
            <person name="Sahoo L."/>
            <person name="Jayasankar P."/>
            <person name="Meher P.K."/>
            <person name="Koringa P.G."/>
            <person name="Iquebal M.A."/>
            <person name="Das S.P."/>
            <person name="Bit A."/>
            <person name="Patnaik S."/>
            <person name="Patel N."/>
            <person name="Shah T.M."/>
            <person name="Hinsu A."/>
            <person name="Jena J.K."/>
        </authorList>
    </citation>
    <scope>NUCLEOTIDE SEQUENCE</scope>
    <source>
        <strain evidence="1">CIFAMagur01</strain>
        <tissue evidence="1">Testis</tissue>
    </source>
</reference>
<protein>
    <submittedName>
        <fullName evidence="1">Interferon-induced protein 44-like</fullName>
    </submittedName>
</protein>
<dbReference type="GO" id="GO:0006955">
    <property type="term" value="P:immune response"/>
    <property type="evidence" value="ECO:0007669"/>
    <property type="project" value="TreeGrafter"/>
</dbReference>
<evidence type="ECO:0000313" key="1">
    <source>
        <dbReference type="EMBL" id="KAF5895671.1"/>
    </source>
</evidence>
<feature type="non-terminal residue" evidence="1">
    <location>
        <position position="220"/>
    </location>
</feature>
<dbReference type="EMBL" id="QNUK01000311">
    <property type="protein sequence ID" value="KAF5895671.1"/>
    <property type="molecule type" value="Genomic_DNA"/>
</dbReference>
<keyword evidence="2" id="KW-1185">Reference proteome</keyword>
<dbReference type="PANTHER" id="PTHR14241">
    <property type="entry name" value="INTERFERON-INDUCED PROTEIN 44"/>
    <property type="match status" value="1"/>
</dbReference>
<dbReference type="AlphaFoldDB" id="A0A8J4U025"/>
<accession>A0A8J4U025</accession>
<dbReference type="InterPro" id="IPR027417">
    <property type="entry name" value="P-loop_NTPase"/>
</dbReference>
<dbReference type="Gene3D" id="3.40.50.300">
    <property type="entry name" value="P-loop containing nucleotide triphosphate hydrolases"/>
    <property type="match status" value="1"/>
</dbReference>
<evidence type="ECO:0000313" key="2">
    <source>
        <dbReference type="Proteomes" id="UP000727407"/>
    </source>
</evidence>
<proteinExistence type="predicted"/>
<dbReference type="SUPFAM" id="SSF52540">
    <property type="entry name" value="P-loop containing nucleoside triphosphate hydrolases"/>
    <property type="match status" value="1"/>
</dbReference>
<gene>
    <name evidence="1" type="ORF">DAT39_014598</name>
</gene>
<name>A0A8J4U025_CLAMG</name>
<comment type="caution">
    <text evidence="1">The sequence shown here is derived from an EMBL/GenBank/DDBJ whole genome shotgun (WGS) entry which is preliminary data.</text>
</comment>
<organism evidence="1 2">
    <name type="scientific">Clarias magur</name>
    <name type="common">Asian catfish</name>
    <name type="synonym">Macropteronotus magur</name>
    <dbReference type="NCBI Taxonomy" id="1594786"/>
    <lineage>
        <taxon>Eukaryota</taxon>
        <taxon>Metazoa</taxon>
        <taxon>Chordata</taxon>
        <taxon>Craniata</taxon>
        <taxon>Vertebrata</taxon>
        <taxon>Euteleostomi</taxon>
        <taxon>Actinopterygii</taxon>
        <taxon>Neopterygii</taxon>
        <taxon>Teleostei</taxon>
        <taxon>Ostariophysi</taxon>
        <taxon>Siluriformes</taxon>
        <taxon>Clariidae</taxon>
        <taxon>Clarias</taxon>
    </lineage>
</organism>
<dbReference type="Proteomes" id="UP000727407">
    <property type="component" value="Unassembled WGS sequence"/>
</dbReference>
<dbReference type="PANTHER" id="PTHR14241:SF32">
    <property type="entry name" value="VWFA DOMAIN-CONTAINING PROTEIN-RELATED"/>
    <property type="match status" value="1"/>
</dbReference>
<sequence>MFCLTAFEQPWRTVNWSGREEMIRKLKEFQATQGVNELRILVVGPASSGKSSFIASVDSAFQGCVTFLTVSLTNFPTGNRRFYRLKRDTDGSFFPFVLGDTKGLDEDMNGMDTDDIINILHGRVQEGNRFNNLEEPNNETNDFNRDPRINDKVHCLVFVLPAHQISGVSEIIFYKLKLVLHQARELGIPQVVMMSMVDKACSMVSADLKLIYKSKEIKAK</sequence>